<proteinExistence type="predicted"/>
<name>A0A4Q0U9U7_9BACT</name>
<dbReference type="InterPro" id="IPR017850">
    <property type="entry name" value="Alkaline_phosphatase_core_sf"/>
</dbReference>
<organism evidence="7 8">
    <name type="scientific">Candidatus Amulumruptor caecigallinarius</name>
    <dbReference type="NCBI Taxonomy" id="2109911"/>
    <lineage>
        <taxon>Bacteria</taxon>
        <taxon>Pseudomonadati</taxon>
        <taxon>Bacteroidota</taxon>
        <taxon>Bacteroidia</taxon>
        <taxon>Bacteroidales</taxon>
        <taxon>Muribaculaceae</taxon>
        <taxon>Candidatus Amulumruptor</taxon>
    </lineage>
</organism>
<evidence type="ECO:0000256" key="4">
    <source>
        <dbReference type="ARBA" id="ARBA00022692"/>
    </source>
</evidence>
<dbReference type="GO" id="GO:0005886">
    <property type="term" value="C:plasma membrane"/>
    <property type="evidence" value="ECO:0007669"/>
    <property type="project" value="UniProtKB-SubCell"/>
</dbReference>
<evidence type="ECO:0000256" key="1">
    <source>
        <dbReference type="ARBA" id="ARBA00004651"/>
    </source>
</evidence>
<dbReference type="GO" id="GO:0009244">
    <property type="term" value="P:lipopolysaccharide core region biosynthetic process"/>
    <property type="evidence" value="ECO:0007669"/>
    <property type="project" value="TreeGrafter"/>
</dbReference>
<dbReference type="EMBL" id="DYXT01000028">
    <property type="protein sequence ID" value="HJE39256.1"/>
    <property type="molecule type" value="Genomic_DNA"/>
</dbReference>
<gene>
    <name evidence="7" type="ORF">K8V47_05815</name>
</gene>
<dbReference type="AlphaFoldDB" id="A0A4Q0U9U7"/>
<dbReference type="GO" id="GO:0016776">
    <property type="term" value="F:phosphotransferase activity, phosphate group as acceptor"/>
    <property type="evidence" value="ECO:0007669"/>
    <property type="project" value="TreeGrafter"/>
</dbReference>
<protein>
    <submittedName>
        <fullName evidence="7">Phosphoethanolamine transferase</fullName>
    </submittedName>
</protein>
<dbReference type="PANTHER" id="PTHR30443:SF2">
    <property type="entry name" value="PHOSPHOETHANOLAMINE TRANSFERASE EPTC"/>
    <property type="match status" value="1"/>
</dbReference>
<dbReference type="PANTHER" id="PTHR30443">
    <property type="entry name" value="INNER MEMBRANE PROTEIN"/>
    <property type="match status" value="1"/>
</dbReference>
<sequence length="601" mass="68013">MFDKIRNKISNILRCFFAPVAENPLFFIAIVVFSIACVVTEAIAIGNFRKWITIYVVMQSSLWAYMLSWVVYRWDKVWLKAVITSLWGLAALVEMVHYALIEHPVDVQSVSLMLDTNPREVEGFFKQFFTPWVIAGTVAGLLAVAAVSVAVGLSKLKITKGITGLSLITATIMAGGIWRIVHIAPMLTIDNVDDFTVWISQDPWHPQLANFLQMDYADPVTKSAYITKAVSLERAVFRQWASLQPTLFAEEDMVAPAAGHGGMQLVVIIGESFIKSHSSLYGYHLAVNPRLEREKADSALVVFSDMITAGNFTNMSIENMMSLNRLNSSDSSHRDWWRSVYFPLLFKKAGWEVYLFTNQYDPQSRSSDLGRMFFDPFVVEHCYDAYNKSQQPYDGDFVKAVVAENSLGDNPMDADRLTVWHLKGQHFPARNCFPDDSALVRFTIEDIPDNKPWLDDDKRQQVADYANATLYNDSIVASIIDLYRGTDAVVVYFSDHGEEMWDTAPAGNRNKQRPDDAEWMHRQFDIPFVVWMSPSFRRHYPDVAGRIRAAADRPGSLDGLGQMMLDISGIHSKHVRPDESVISDSYRPSKRISAQGYAYPD</sequence>
<keyword evidence="6" id="KW-0472">Membrane</keyword>
<evidence type="ECO:0000256" key="2">
    <source>
        <dbReference type="ARBA" id="ARBA00022475"/>
    </source>
</evidence>
<keyword evidence="4" id="KW-0812">Transmembrane</keyword>
<dbReference type="Gene3D" id="3.40.720.10">
    <property type="entry name" value="Alkaline Phosphatase, subunit A"/>
    <property type="match status" value="1"/>
</dbReference>
<evidence type="ECO:0000256" key="3">
    <source>
        <dbReference type="ARBA" id="ARBA00022679"/>
    </source>
</evidence>
<evidence type="ECO:0000256" key="5">
    <source>
        <dbReference type="ARBA" id="ARBA00022989"/>
    </source>
</evidence>
<dbReference type="SUPFAM" id="SSF53649">
    <property type="entry name" value="Alkaline phosphatase-like"/>
    <property type="match status" value="1"/>
</dbReference>
<keyword evidence="5" id="KW-1133">Transmembrane helix</keyword>
<dbReference type="InterPro" id="IPR040423">
    <property type="entry name" value="PEA_transferase"/>
</dbReference>
<reference evidence="7" key="1">
    <citation type="journal article" date="2021" name="PeerJ">
        <title>Extensive microbial diversity within the chicken gut microbiome revealed by metagenomics and culture.</title>
        <authorList>
            <person name="Gilroy R."/>
            <person name="Ravi A."/>
            <person name="Getino M."/>
            <person name="Pursley I."/>
            <person name="Horton D.L."/>
            <person name="Alikhan N.F."/>
            <person name="Baker D."/>
            <person name="Gharbi K."/>
            <person name="Hall N."/>
            <person name="Watson M."/>
            <person name="Adriaenssens E.M."/>
            <person name="Foster-Nyarko E."/>
            <person name="Jarju S."/>
            <person name="Secka A."/>
            <person name="Antonio M."/>
            <person name="Oren A."/>
            <person name="Chaudhuri R.R."/>
            <person name="La Ragione R."/>
            <person name="Hildebrand F."/>
            <person name="Pallen M.J."/>
        </authorList>
    </citation>
    <scope>NUCLEOTIDE SEQUENCE</scope>
    <source>
        <strain evidence="7">4100</strain>
    </source>
</reference>
<dbReference type="InterPro" id="IPR000917">
    <property type="entry name" value="Sulfatase_N"/>
</dbReference>
<comment type="subcellular location">
    <subcellularLocation>
        <location evidence="1">Cell membrane</location>
        <topology evidence="1">Multi-pass membrane protein</topology>
    </subcellularLocation>
</comment>
<evidence type="ECO:0000256" key="6">
    <source>
        <dbReference type="ARBA" id="ARBA00023136"/>
    </source>
</evidence>
<keyword evidence="2" id="KW-1003">Cell membrane</keyword>
<dbReference type="InterPro" id="IPR058130">
    <property type="entry name" value="PEA_transf_C"/>
</dbReference>
<dbReference type="Pfam" id="PF00884">
    <property type="entry name" value="Sulfatase"/>
    <property type="match status" value="1"/>
</dbReference>
<evidence type="ECO:0000313" key="8">
    <source>
        <dbReference type="Proteomes" id="UP000711407"/>
    </source>
</evidence>
<evidence type="ECO:0000313" key="7">
    <source>
        <dbReference type="EMBL" id="HJE39256.1"/>
    </source>
</evidence>
<dbReference type="CDD" id="cd16017">
    <property type="entry name" value="LptA"/>
    <property type="match status" value="1"/>
</dbReference>
<reference evidence="7" key="2">
    <citation type="submission" date="2021-09" db="EMBL/GenBank/DDBJ databases">
        <authorList>
            <person name="Gilroy R."/>
        </authorList>
    </citation>
    <scope>NUCLEOTIDE SEQUENCE</scope>
    <source>
        <strain evidence="7">4100</strain>
    </source>
</reference>
<accession>A0A4Q0U9U7</accession>
<comment type="caution">
    <text evidence="7">The sequence shown here is derived from an EMBL/GenBank/DDBJ whole genome shotgun (WGS) entry which is preliminary data.</text>
</comment>
<dbReference type="Proteomes" id="UP000711407">
    <property type="component" value="Unassembled WGS sequence"/>
</dbReference>
<keyword evidence="3 7" id="KW-0808">Transferase</keyword>